<reference evidence="1" key="1">
    <citation type="journal article" date="2011" name="PLoS ONE">
        <title>Ralstonia syzygii, the Blood Disease Bacterium and some Asian R. solanacearum strains form a single genomic species despite divergent lifestyles.</title>
        <authorList>
            <person name="Remenant B."/>
            <person name="de Cambiaire J.C."/>
            <person name="Cellier G."/>
            <person name="Jacobs J.M."/>
            <person name="Mangenot S."/>
            <person name="Barbe V."/>
            <person name="Lajus A."/>
            <person name="Vallenet D."/>
            <person name="Medigue C."/>
            <person name="Fegan M."/>
            <person name="Allen C."/>
            <person name="Prior P."/>
        </authorList>
    </citation>
    <scope>NUCLEOTIDE SEQUENCE</scope>
    <source>
        <strain evidence="1">R229</strain>
    </source>
</reference>
<sequence length="150" mass="16556">MKMNQQILDELSLALNEGAKNYTVFLHLYQVPVMKNEAPLSYVFEAFGLGAVIGGIEDVQADVVCSEVEESLLFAGDEGAGPSNLVLNSEDFIKLVVDVKREILNLANESSKISKFWLREGHPAYPVFWDFAFMFFGKKGVSILIGSSSD</sequence>
<organism evidence="1">
    <name type="scientific">blood disease bacterium R229</name>
    <dbReference type="NCBI Taxonomy" id="741978"/>
    <lineage>
        <taxon>Bacteria</taxon>
        <taxon>Pseudomonadati</taxon>
        <taxon>Pseudomonadota</taxon>
        <taxon>Betaproteobacteria</taxon>
        <taxon>Burkholderiales</taxon>
        <taxon>Burkholderiaceae</taxon>
        <taxon>Ralstonia</taxon>
        <taxon>Ralstonia solanacearum species complex</taxon>
    </lineage>
</organism>
<reference evidence="1" key="2">
    <citation type="submission" date="2011-04" db="EMBL/GenBank/DDBJ databases">
        <authorList>
            <person name="Genoscope - CEA"/>
        </authorList>
    </citation>
    <scope>NUCLEOTIDE SEQUENCE</scope>
    <source>
        <strain evidence="1">R229</strain>
    </source>
</reference>
<gene>
    <name evidence="1" type="ORF">BDB_mp60005</name>
</gene>
<evidence type="ECO:0000313" key="1">
    <source>
        <dbReference type="EMBL" id="CCA82841.1"/>
    </source>
</evidence>
<proteinExistence type="predicted"/>
<protein>
    <submittedName>
        <fullName evidence="1">Putative Two component transcriptional regulator, LuxR family</fullName>
    </submittedName>
</protein>
<accession>G2ZWV8</accession>
<name>G2ZWV8_9RALS</name>
<dbReference type="EMBL" id="FR854082">
    <property type="protein sequence ID" value="CCA82841.1"/>
    <property type="molecule type" value="Genomic_DNA"/>
</dbReference>
<dbReference type="AlphaFoldDB" id="G2ZWV8"/>